<accession>A0A1Y5TUY9</accession>
<evidence type="ECO:0000256" key="1">
    <source>
        <dbReference type="ARBA" id="ARBA00023015"/>
    </source>
</evidence>
<organism evidence="6 7">
    <name type="scientific">Roseisalinus antarcticus</name>
    <dbReference type="NCBI Taxonomy" id="254357"/>
    <lineage>
        <taxon>Bacteria</taxon>
        <taxon>Pseudomonadati</taxon>
        <taxon>Pseudomonadota</taxon>
        <taxon>Alphaproteobacteria</taxon>
        <taxon>Rhodobacterales</taxon>
        <taxon>Roseobacteraceae</taxon>
        <taxon>Roseisalinus</taxon>
    </lineage>
</organism>
<evidence type="ECO:0000256" key="2">
    <source>
        <dbReference type="ARBA" id="ARBA00023125"/>
    </source>
</evidence>
<name>A0A1Y5TUY9_9RHOB</name>
<dbReference type="GO" id="GO:0043565">
    <property type="term" value="F:sequence-specific DNA binding"/>
    <property type="evidence" value="ECO:0007669"/>
    <property type="project" value="InterPro"/>
</dbReference>
<feature type="domain" description="HTH gntR-type" evidence="5">
    <location>
        <begin position="18"/>
        <end position="85"/>
    </location>
</feature>
<dbReference type="SMART" id="SM00345">
    <property type="entry name" value="HTH_GNTR"/>
    <property type="match status" value="1"/>
</dbReference>
<evidence type="ECO:0000259" key="5">
    <source>
        <dbReference type="PROSITE" id="PS50949"/>
    </source>
</evidence>
<evidence type="ECO:0000256" key="4">
    <source>
        <dbReference type="SAM" id="MobiDB-lite"/>
    </source>
</evidence>
<dbReference type="Pfam" id="PF00392">
    <property type="entry name" value="GntR"/>
    <property type="match status" value="1"/>
</dbReference>
<protein>
    <submittedName>
        <fullName evidence="6">HTH-type transcriptional repressor CsiR</fullName>
    </submittedName>
</protein>
<keyword evidence="2" id="KW-0238">DNA-binding</keyword>
<dbReference type="EMBL" id="FWFZ01000028">
    <property type="protein sequence ID" value="SLN73689.1"/>
    <property type="molecule type" value="Genomic_DNA"/>
</dbReference>
<dbReference type="InterPro" id="IPR011711">
    <property type="entry name" value="GntR_C"/>
</dbReference>
<feature type="region of interest" description="Disordered" evidence="4">
    <location>
        <begin position="243"/>
        <end position="264"/>
    </location>
</feature>
<evidence type="ECO:0000256" key="3">
    <source>
        <dbReference type="ARBA" id="ARBA00023163"/>
    </source>
</evidence>
<dbReference type="RefSeq" id="WP_085880483.1">
    <property type="nucleotide sequence ID" value="NZ_FWFZ01000028.1"/>
</dbReference>
<reference evidence="6 7" key="1">
    <citation type="submission" date="2017-03" db="EMBL/GenBank/DDBJ databases">
        <authorList>
            <person name="Afonso C.L."/>
            <person name="Miller P.J."/>
            <person name="Scott M.A."/>
            <person name="Spackman E."/>
            <person name="Goraichik I."/>
            <person name="Dimitrov K.M."/>
            <person name="Suarez D.L."/>
            <person name="Swayne D.E."/>
        </authorList>
    </citation>
    <scope>NUCLEOTIDE SEQUENCE [LARGE SCALE GENOMIC DNA]</scope>
    <source>
        <strain evidence="6 7">CECT 7023</strain>
    </source>
</reference>
<dbReference type="InterPro" id="IPR000524">
    <property type="entry name" value="Tscrpt_reg_HTH_GntR"/>
</dbReference>
<gene>
    <name evidence="6" type="primary">csiR_4</name>
    <name evidence="6" type="ORF">ROA7023_03721</name>
</gene>
<dbReference type="SUPFAM" id="SSF48008">
    <property type="entry name" value="GntR ligand-binding domain-like"/>
    <property type="match status" value="1"/>
</dbReference>
<dbReference type="Gene3D" id="1.20.120.530">
    <property type="entry name" value="GntR ligand-binding domain-like"/>
    <property type="match status" value="1"/>
</dbReference>
<proteinExistence type="predicted"/>
<dbReference type="CDD" id="cd07377">
    <property type="entry name" value="WHTH_GntR"/>
    <property type="match status" value="1"/>
</dbReference>
<dbReference type="SUPFAM" id="SSF46785">
    <property type="entry name" value="Winged helix' DNA-binding domain"/>
    <property type="match status" value="1"/>
</dbReference>
<dbReference type="Proteomes" id="UP000193900">
    <property type="component" value="Unassembled WGS sequence"/>
</dbReference>
<dbReference type="PRINTS" id="PR00035">
    <property type="entry name" value="HTHGNTR"/>
</dbReference>
<dbReference type="Gene3D" id="1.10.10.10">
    <property type="entry name" value="Winged helix-like DNA-binding domain superfamily/Winged helix DNA-binding domain"/>
    <property type="match status" value="1"/>
</dbReference>
<dbReference type="OrthoDB" id="9028214at2"/>
<dbReference type="AlphaFoldDB" id="A0A1Y5TUY9"/>
<dbReference type="PRINTS" id="PR00033">
    <property type="entry name" value="HTHASNC"/>
</dbReference>
<dbReference type="SMART" id="SM00895">
    <property type="entry name" value="FCD"/>
    <property type="match status" value="1"/>
</dbReference>
<dbReference type="InterPro" id="IPR036388">
    <property type="entry name" value="WH-like_DNA-bd_sf"/>
</dbReference>
<evidence type="ECO:0000313" key="7">
    <source>
        <dbReference type="Proteomes" id="UP000193900"/>
    </source>
</evidence>
<dbReference type="InterPro" id="IPR008920">
    <property type="entry name" value="TF_FadR/GntR_C"/>
</dbReference>
<sequence length="264" mass="29087">MVSNDEQAGEAIGADISGSRMLDAYDRIKLAILRGAFAPGARLSQVKIAESLGLSRTPVREALRLIEKEGLVSSRRGRQVVISTTSMADLDELYALRIKLDTSTVRTSVADLDGADMDEMRDCLARMEQFASPENFAEFDAAHRTFHMIAIRGAGPRHVEYSAKLNEHAERYRRIYLGQSNSYEQSSAEHRAILAACDARDGGLVSYLLAEHYARIALTIIAQIEPQFEPRLVRAAARVALDGKEGPTRKSETEKMAARSGEGF</sequence>
<dbReference type="InterPro" id="IPR036390">
    <property type="entry name" value="WH_DNA-bd_sf"/>
</dbReference>
<dbReference type="GO" id="GO:0003700">
    <property type="term" value="F:DNA-binding transcription factor activity"/>
    <property type="evidence" value="ECO:0007669"/>
    <property type="project" value="InterPro"/>
</dbReference>
<dbReference type="PANTHER" id="PTHR43537">
    <property type="entry name" value="TRANSCRIPTIONAL REGULATOR, GNTR FAMILY"/>
    <property type="match status" value="1"/>
</dbReference>
<keyword evidence="1" id="KW-0805">Transcription regulation</keyword>
<keyword evidence="3" id="KW-0804">Transcription</keyword>
<keyword evidence="7" id="KW-1185">Reference proteome</keyword>
<dbReference type="InterPro" id="IPR000485">
    <property type="entry name" value="AsnC-type_HTH_dom"/>
</dbReference>
<feature type="compositionally biased region" description="Basic and acidic residues" evidence="4">
    <location>
        <begin position="243"/>
        <end position="257"/>
    </location>
</feature>
<dbReference type="PANTHER" id="PTHR43537:SF5">
    <property type="entry name" value="UXU OPERON TRANSCRIPTIONAL REGULATOR"/>
    <property type="match status" value="1"/>
</dbReference>
<dbReference type="Pfam" id="PF07729">
    <property type="entry name" value="FCD"/>
    <property type="match status" value="1"/>
</dbReference>
<dbReference type="PROSITE" id="PS50949">
    <property type="entry name" value="HTH_GNTR"/>
    <property type="match status" value="1"/>
</dbReference>
<evidence type="ECO:0000313" key="6">
    <source>
        <dbReference type="EMBL" id="SLN73689.1"/>
    </source>
</evidence>